<evidence type="ECO:0000313" key="4">
    <source>
        <dbReference type="EMBL" id="CAI3971501.1"/>
    </source>
</evidence>
<dbReference type="AlphaFoldDB" id="A0A9P1BHF5"/>
<keyword evidence="1" id="KW-0175">Coiled coil</keyword>
<protein>
    <submittedName>
        <fullName evidence="6">Inner membrane protein YiaV</fullName>
    </submittedName>
</protein>
<reference evidence="5" key="2">
    <citation type="submission" date="2024-04" db="EMBL/GenBank/DDBJ databases">
        <authorList>
            <person name="Chen Y."/>
            <person name="Shah S."/>
            <person name="Dougan E. K."/>
            <person name="Thang M."/>
            <person name="Chan C."/>
        </authorList>
    </citation>
    <scope>NUCLEOTIDE SEQUENCE [LARGE SCALE GENOMIC DNA]</scope>
</reference>
<dbReference type="Gene3D" id="2.40.50.100">
    <property type="match status" value="1"/>
</dbReference>
<dbReference type="Pfam" id="PF25917">
    <property type="entry name" value="BSH_RND"/>
    <property type="match status" value="1"/>
</dbReference>
<feature type="coiled-coil region" evidence="1">
    <location>
        <begin position="140"/>
        <end position="167"/>
    </location>
</feature>
<evidence type="ECO:0000313" key="6">
    <source>
        <dbReference type="EMBL" id="CAL4758813.1"/>
    </source>
</evidence>
<evidence type="ECO:0000256" key="2">
    <source>
        <dbReference type="SAM" id="Phobius"/>
    </source>
</evidence>
<evidence type="ECO:0000313" key="7">
    <source>
        <dbReference type="Proteomes" id="UP001152797"/>
    </source>
</evidence>
<dbReference type="PANTHER" id="PTHR35757">
    <property type="entry name" value="THERMOSOME SUBUNIT GAMMA"/>
    <property type="match status" value="1"/>
</dbReference>
<accession>A0A9P1BHF5</accession>
<dbReference type="Proteomes" id="UP001152797">
    <property type="component" value="Unassembled WGS sequence"/>
</dbReference>
<dbReference type="Gene3D" id="1.10.287.470">
    <property type="entry name" value="Helix hairpin bin"/>
    <property type="match status" value="1"/>
</dbReference>
<dbReference type="InterPro" id="IPR058625">
    <property type="entry name" value="MdtA-like_BSH"/>
</dbReference>
<feature type="transmembrane region" description="Helical" evidence="2">
    <location>
        <begin position="19"/>
        <end position="38"/>
    </location>
</feature>
<keyword evidence="2" id="KW-0812">Transmembrane</keyword>
<keyword evidence="7" id="KW-1185">Reference proteome</keyword>
<feature type="transmembrane region" description="Helical" evidence="2">
    <location>
        <begin position="50"/>
        <end position="68"/>
    </location>
</feature>
<dbReference type="OrthoDB" id="45571at2759"/>
<evidence type="ECO:0000259" key="3">
    <source>
        <dbReference type="Pfam" id="PF25917"/>
    </source>
</evidence>
<dbReference type="Gene3D" id="2.40.30.170">
    <property type="match status" value="1"/>
</dbReference>
<keyword evidence="2" id="KW-1133">Transmembrane helix</keyword>
<keyword evidence="2" id="KW-0472">Membrane</keyword>
<dbReference type="PANTHER" id="PTHR35757:SF1">
    <property type="entry name" value="THERMOSOME SUBUNIT GAMMA"/>
    <property type="match status" value="1"/>
</dbReference>
<proteinExistence type="predicted"/>
<evidence type="ECO:0000313" key="5">
    <source>
        <dbReference type="EMBL" id="CAL1124876.1"/>
    </source>
</evidence>
<gene>
    <name evidence="4" type="ORF">C1SCF055_LOCUS91</name>
</gene>
<sequence>MGLLEYAVFEIAGARKGMIVFLTLAYIALLFALKSSGIIRLNLAWKLSPIAWMFFLLIVLFIPMQWGAPSGPVGVFRNVIEIVPAVSGQVVEVPAEPLTEVKQGEVLFQIDPEPFQQEVARLSAALVDAEQQPELLASAVEIAEAAVARAEAERERARQKLARSTELVESAAVTQEEFEEDQRTSIVADRAYDENVARLAQARLELAAVTAEGENTAVAQAREQLARAEYDLEHATVRAPSDGQVQQLALRPGARVAALPLKGALVFIDSSRTRVSVAVNQNQLRYVRPGQAAEVVLKYLPGMTLQAEVLGVAGVTSGGQVRSSGVIEDLSQKELTPEPYQVVLKITDVRVSESDLPGGAVGTAAIYTGRVQFAHVIRRVMCMMSRAVALRYLLFLFALTLALVARMVPAVGGEPAEADTAVEADAEEKFLRLVRNDDGELLSMDTALVTFLPTGDENAGVEVTLVGVVHIGEKQYYEQLNGEFDNFEVVLYELVAPEGTRVPKGGAPRGGNPLSMMQGGMQRMLGLEYQLEQIDYQRENFVHADMSPEEFEKSMADRGDSFLALFFRMMGRSIAEQARQASQNGGRAQNSDADLLLALLNPEGSNKALKKMMAEQFEDLEGAMSVIDGPDGSTLITDRNQKALEVLAEQIDAGKKKIAVFYGAGHMPDMAKRLADDFQLDRGKTRWLKAWVIEEDDKD</sequence>
<evidence type="ECO:0000256" key="1">
    <source>
        <dbReference type="SAM" id="Coils"/>
    </source>
</evidence>
<feature type="transmembrane region" description="Helical" evidence="2">
    <location>
        <begin position="388"/>
        <end position="408"/>
    </location>
</feature>
<comment type="caution">
    <text evidence="4">The sequence shown here is derived from an EMBL/GenBank/DDBJ whole genome shotgun (WGS) entry which is preliminary data.</text>
</comment>
<dbReference type="EMBL" id="CAMXCT030000001">
    <property type="protein sequence ID" value="CAL4758813.1"/>
    <property type="molecule type" value="Genomic_DNA"/>
</dbReference>
<feature type="domain" description="Multidrug resistance protein MdtA-like barrel-sandwich hybrid" evidence="3">
    <location>
        <begin position="78"/>
        <end position="258"/>
    </location>
</feature>
<dbReference type="SUPFAM" id="SSF111369">
    <property type="entry name" value="HlyD-like secretion proteins"/>
    <property type="match status" value="2"/>
</dbReference>
<dbReference type="EMBL" id="CAMXCT020000001">
    <property type="protein sequence ID" value="CAL1124876.1"/>
    <property type="molecule type" value="Genomic_DNA"/>
</dbReference>
<dbReference type="EMBL" id="CAMXCT010000001">
    <property type="protein sequence ID" value="CAI3971501.1"/>
    <property type="molecule type" value="Genomic_DNA"/>
</dbReference>
<organism evidence="4">
    <name type="scientific">Cladocopium goreaui</name>
    <dbReference type="NCBI Taxonomy" id="2562237"/>
    <lineage>
        <taxon>Eukaryota</taxon>
        <taxon>Sar</taxon>
        <taxon>Alveolata</taxon>
        <taxon>Dinophyceae</taxon>
        <taxon>Suessiales</taxon>
        <taxon>Symbiodiniaceae</taxon>
        <taxon>Cladocopium</taxon>
    </lineage>
</organism>
<name>A0A9P1BHF5_9DINO</name>
<reference evidence="4" key="1">
    <citation type="submission" date="2022-10" db="EMBL/GenBank/DDBJ databases">
        <authorList>
            <person name="Chen Y."/>
            <person name="Dougan E. K."/>
            <person name="Chan C."/>
            <person name="Rhodes N."/>
            <person name="Thang M."/>
        </authorList>
    </citation>
    <scope>NUCLEOTIDE SEQUENCE</scope>
</reference>